<dbReference type="Gene3D" id="1.10.287.1490">
    <property type="match status" value="1"/>
</dbReference>
<evidence type="ECO:0000256" key="1">
    <source>
        <dbReference type="ARBA" id="ARBA00004114"/>
    </source>
</evidence>
<feature type="region of interest" description="Disordered" evidence="6">
    <location>
        <begin position="713"/>
        <end position="763"/>
    </location>
</feature>
<evidence type="ECO:0008006" key="9">
    <source>
        <dbReference type="Google" id="ProtNLM"/>
    </source>
</evidence>
<name>A0A8T0ADV6_SILME</name>
<proteinExistence type="inferred from homology"/>
<feature type="region of interest" description="Disordered" evidence="6">
    <location>
        <begin position="87"/>
        <end position="127"/>
    </location>
</feature>
<feature type="compositionally biased region" description="Basic and acidic residues" evidence="6">
    <location>
        <begin position="737"/>
        <end position="763"/>
    </location>
</feature>
<evidence type="ECO:0000256" key="2">
    <source>
        <dbReference type="ARBA" id="ARBA00022490"/>
    </source>
</evidence>
<evidence type="ECO:0000256" key="4">
    <source>
        <dbReference type="ARBA" id="ARBA00038123"/>
    </source>
</evidence>
<dbReference type="PANTHER" id="PTHR20544">
    <property type="entry name" value="CENTROSOMAL PROTEIN CEP135"/>
    <property type="match status" value="1"/>
</dbReference>
<feature type="coiled-coil region" evidence="5">
    <location>
        <begin position="475"/>
        <end position="631"/>
    </location>
</feature>
<dbReference type="SUPFAM" id="SSF57997">
    <property type="entry name" value="Tropomyosin"/>
    <property type="match status" value="1"/>
</dbReference>
<keyword evidence="5" id="KW-0175">Coiled coil</keyword>
<feature type="compositionally biased region" description="Basic and acidic residues" evidence="6">
    <location>
        <begin position="90"/>
        <end position="104"/>
    </location>
</feature>
<protein>
    <recommendedName>
        <fullName evidence="9">Testis-specific gene 10 protein</fullName>
    </recommendedName>
</protein>
<evidence type="ECO:0000256" key="5">
    <source>
        <dbReference type="SAM" id="Coils"/>
    </source>
</evidence>
<feature type="coiled-coil region" evidence="5">
    <location>
        <begin position="130"/>
        <end position="278"/>
    </location>
</feature>
<organism evidence="7 8">
    <name type="scientific">Silurus meridionalis</name>
    <name type="common">Southern catfish</name>
    <name type="synonym">Silurus soldatovi meridionalis</name>
    <dbReference type="NCBI Taxonomy" id="175797"/>
    <lineage>
        <taxon>Eukaryota</taxon>
        <taxon>Metazoa</taxon>
        <taxon>Chordata</taxon>
        <taxon>Craniata</taxon>
        <taxon>Vertebrata</taxon>
        <taxon>Euteleostomi</taxon>
        <taxon>Actinopterygii</taxon>
        <taxon>Neopterygii</taxon>
        <taxon>Teleostei</taxon>
        <taxon>Ostariophysi</taxon>
        <taxon>Siluriformes</taxon>
        <taxon>Siluridae</taxon>
        <taxon>Silurus</taxon>
    </lineage>
</organism>
<dbReference type="GO" id="GO:0005814">
    <property type="term" value="C:centriole"/>
    <property type="evidence" value="ECO:0007669"/>
    <property type="project" value="UniProtKB-SubCell"/>
</dbReference>
<comment type="subcellular location">
    <subcellularLocation>
        <location evidence="1">Cytoplasm</location>
        <location evidence="1">Cytoskeleton</location>
        <location evidence="1">Microtubule organizing center</location>
        <location evidence="1">Centrosome</location>
        <location evidence="1">Centriole</location>
    </subcellularLocation>
</comment>
<evidence type="ECO:0000313" key="7">
    <source>
        <dbReference type="EMBL" id="KAF7689563.1"/>
    </source>
</evidence>
<feature type="region of interest" description="Disordered" evidence="6">
    <location>
        <begin position="23"/>
        <end position="53"/>
    </location>
</feature>
<feature type="coiled-coil region" evidence="5">
    <location>
        <begin position="335"/>
        <end position="425"/>
    </location>
</feature>
<evidence type="ECO:0000313" key="8">
    <source>
        <dbReference type="Proteomes" id="UP000606274"/>
    </source>
</evidence>
<dbReference type="Proteomes" id="UP000606274">
    <property type="component" value="Unassembled WGS sequence"/>
</dbReference>
<dbReference type="PANTHER" id="PTHR20544:SF0">
    <property type="entry name" value="NUCLEOPROTEIN TPR_MLP1 DOMAIN-CONTAINING PROTEIN"/>
    <property type="match status" value="1"/>
</dbReference>
<sequence length="763" mass="88049">MAELTNKDKNKCVAVNIDQKITSQNQPASISSPKVKIESSQLDEDDQKNQLSSELDQKDDLQTLLKQLHTKVENLCLTESTQVADNTVTRGRDRYSLEEAERMKSTQKSRRSTSPLRQPPVKGGTYDSEMMRALRERDEMQSMLDKYERHLSEIQANVRVLTAERDKIKNHYQQAQLEIAGLRREVLKSKISQGNKYSATAQSILKRLESDREEATSDLHRMSTERDSLRERLKISKETAISERAHLEQRVEDMQNALLTLEQERAEQNSREAQMRETIMCLEDQVNTLGRKLTAADGELSCLKNECSTLRLSNTQTDGTLSETQRRLINRIGDLQRVQRKNKQLDEKNDALLNEVTVLKEELNMLKNTLSELSQHRDALQEQLERKNDMLSSTNRELDDKENSIDNMNIQIRDLEATLESANKTVSSRDRDLDIMRRKLVDSADDLNAVLKLKDATLRDKAKLRDELDRVCLDNKALQFKVEEAANEIEVLERKVQNYVSVISSMEDQLSSKERECKELQECRMELKDSSSEKRRLKERVESLESSLQEARSAEQRCSAELKQLKSTLLKQEEELRQVQSKHSHAHHDLEKTRDLCVRLDAGKEVVQQELESCRTEMELLRKQLAIEQEKELHRQLSSQERLVEIQLLRDKIAVADSKASTRSREIAQLRARSALLEADLEATRRQLNIERDERERAMKELHRLGLSSSFSSPILSSTLRTPPSPVRPHASYSPEHLPRTGSDHQPLRRSSDRSVTFRDMLD</sequence>
<comment type="similarity">
    <text evidence="4">Belongs to the CEP135/TSGA10 family.</text>
</comment>
<evidence type="ECO:0000256" key="3">
    <source>
        <dbReference type="ARBA" id="ARBA00023212"/>
    </source>
</evidence>
<accession>A0A8T0ADV6</accession>
<feature type="compositionally biased region" description="Polar residues" evidence="6">
    <location>
        <begin position="23"/>
        <end position="32"/>
    </location>
</feature>
<keyword evidence="2" id="KW-0963">Cytoplasm</keyword>
<reference evidence="7" key="1">
    <citation type="submission" date="2020-08" db="EMBL/GenBank/DDBJ databases">
        <title>Chromosome-level assembly of Southern catfish (Silurus meridionalis) provides insights into visual adaptation to the nocturnal and benthic lifestyles.</title>
        <authorList>
            <person name="Zhang Y."/>
            <person name="Wang D."/>
            <person name="Peng Z."/>
        </authorList>
    </citation>
    <scope>NUCLEOTIDE SEQUENCE</scope>
    <source>
        <strain evidence="7">SWU-2019-XX</strain>
        <tissue evidence="7">Muscle</tissue>
    </source>
</reference>
<dbReference type="InterPro" id="IPR051877">
    <property type="entry name" value="Centriole_BasalBody_StrucProt"/>
</dbReference>
<dbReference type="AlphaFoldDB" id="A0A8T0ADV6"/>
<evidence type="ECO:0000256" key="6">
    <source>
        <dbReference type="SAM" id="MobiDB-lite"/>
    </source>
</evidence>
<keyword evidence="8" id="KW-1185">Reference proteome</keyword>
<dbReference type="EMBL" id="JABFDY010000024">
    <property type="protein sequence ID" value="KAF7689563.1"/>
    <property type="molecule type" value="Genomic_DNA"/>
</dbReference>
<gene>
    <name evidence="7" type="ORF">HF521_012916</name>
</gene>
<keyword evidence="3" id="KW-0206">Cytoskeleton</keyword>
<feature type="coiled-coil region" evidence="5">
    <location>
        <begin position="667"/>
        <end position="705"/>
    </location>
</feature>
<comment type="caution">
    <text evidence="7">The sequence shown here is derived from an EMBL/GenBank/DDBJ whole genome shotgun (WGS) entry which is preliminary data.</text>
</comment>